<evidence type="ECO:0000256" key="8">
    <source>
        <dbReference type="SAM" id="MobiDB-lite"/>
    </source>
</evidence>
<dbReference type="GO" id="GO:0008270">
    <property type="term" value="F:zinc ion binding"/>
    <property type="evidence" value="ECO:0007669"/>
    <property type="project" value="InterPro"/>
</dbReference>
<feature type="compositionally biased region" description="Polar residues" evidence="8">
    <location>
        <begin position="99"/>
        <end position="111"/>
    </location>
</feature>
<evidence type="ECO:0000259" key="9">
    <source>
        <dbReference type="PROSITE" id="PS50048"/>
    </source>
</evidence>
<dbReference type="InterPro" id="IPR007219">
    <property type="entry name" value="XnlR_reg_dom"/>
</dbReference>
<keyword evidence="6" id="KW-0804">Transcription</keyword>
<dbReference type="PANTHER" id="PTHR31845">
    <property type="entry name" value="FINGER DOMAIN PROTEIN, PUTATIVE-RELATED"/>
    <property type="match status" value="1"/>
</dbReference>
<dbReference type="SMART" id="SM00066">
    <property type="entry name" value="GAL4"/>
    <property type="match status" value="1"/>
</dbReference>
<dbReference type="PROSITE" id="PS50048">
    <property type="entry name" value="ZN2_CY6_FUNGAL_2"/>
    <property type="match status" value="1"/>
</dbReference>
<comment type="subcellular location">
    <subcellularLocation>
        <location evidence="1">Nucleus</location>
    </subcellularLocation>
</comment>
<dbReference type="SUPFAM" id="SSF57701">
    <property type="entry name" value="Zn2/Cys6 DNA-binding domain"/>
    <property type="match status" value="1"/>
</dbReference>
<sequence length="622" mass="69419">MEESLVPSPPDVSALRESFGDRKPPEITRKITACVACRKQKIKCHMQPDGRPPCTRCRKRGLPCTVNRSLQMLLEDDVTWKHGVAEKIRRLEGITEQLTSRLQTPGAQPTGPSGDCWGTQAEPSETPQYGPKASEEHTWELDPKCEPASIPASCISEMSNPSPREARTPVRPTLISRGILSPQEAEGLFQRYHERLDHLLYRILGDHQCLDTVVSSSPLLTAVICTVAALHSQSLGHLFERCYNELKQLVATTTFSREHNVDDVRGLCIGAFWLHELSWGLAGTAVRIALEIKLNHGIYQALKGDRFAYVQTRLYYLVYVCDHHCSVLYGRPPMSRDCDSIKAAMQFLETDHATEDDVRLVTQVKIWSISAAVFDAFGVDVDTPVPPGKLAQLRRFSIALDTWYADWSDRFGPNEKVGNYPAKGVGLHFHFAKLYLCSHAFRGAQACPDPKSFPSLEMEEIANTAVLCAASILGVITSDTELQSLLNGLPLCFDTMIAFAVVFLLKVATKYADAVTLDRNKILSLVDRTIVMLQETTSEMHRQHLLVKIGCGVHKLRSKFSDEGRDTTPAIQPSPQAVAPLEMFHADVGWVEDMSDFDMFNLQTPFPEIDPWPLDAEPHNPF</sequence>
<evidence type="ECO:0000256" key="3">
    <source>
        <dbReference type="ARBA" id="ARBA00022833"/>
    </source>
</evidence>
<proteinExistence type="predicted"/>
<feature type="region of interest" description="Disordered" evidence="8">
    <location>
        <begin position="99"/>
        <end position="133"/>
    </location>
</feature>
<dbReference type="GO" id="GO:0000976">
    <property type="term" value="F:transcription cis-regulatory region binding"/>
    <property type="evidence" value="ECO:0007669"/>
    <property type="project" value="TreeGrafter"/>
</dbReference>
<organism evidence="10 11">
    <name type="scientific">Aspergillus candidus</name>
    <dbReference type="NCBI Taxonomy" id="41067"/>
    <lineage>
        <taxon>Eukaryota</taxon>
        <taxon>Fungi</taxon>
        <taxon>Dikarya</taxon>
        <taxon>Ascomycota</taxon>
        <taxon>Pezizomycotina</taxon>
        <taxon>Eurotiomycetes</taxon>
        <taxon>Eurotiomycetidae</taxon>
        <taxon>Eurotiales</taxon>
        <taxon>Aspergillaceae</taxon>
        <taxon>Aspergillus</taxon>
        <taxon>Aspergillus subgen. Circumdati</taxon>
    </lineage>
</organism>
<feature type="domain" description="Zn(2)-C6 fungal-type" evidence="9">
    <location>
        <begin position="33"/>
        <end position="66"/>
    </location>
</feature>
<dbReference type="GeneID" id="36522229"/>
<evidence type="ECO:0000256" key="1">
    <source>
        <dbReference type="ARBA" id="ARBA00004123"/>
    </source>
</evidence>
<evidence type="ECO:0000256" key="7">
    <source>
        <dbReference type="ARBA" id="ARBA00023242"/>
    </source>
</evidence>
<evidence type="ECO:0000256" key="2">
    <source>
        <dbReference type="ARBA" id="ARBA00022723"/>
    </source>
</evidence>
<dbReference type="Proteomes" id="UP000234585">
    <property type="component" value="Unassembled WGS sequence"/>
</dbReference>
<dbReference type="OrthoDB" id="4060227at2759"/>
<keyword evidence="3" id="KW-0862">Zinc</keyword>
<dbReference type="PROSITE" id="PS00463">
    <property type="entry name" value="ZN2_CY6_FUNGAL_1"/>
    <property type="match status" value="1"/>
</dbReference>
<dbReference type="AlphaFoldDB" id="A0A2I2FCL1"/>
<dbReference type="SMART" id="SM00906">
    <property type="entry name" value="Fungal_trans"/>
    <property type="match status" value="1"/>
</dbReference>
<feature type="region of interest" description="Disordered" evidence="8">
    <location>
        <begin position="1"/>
        <end position="24"/>
    </location>
</feature>
<evidence type="ECO:0000256" key="4">
    <source>
        <dbReference type="ARBA" id="ARBA00023015"/>
    </source>
</evidence>
<dbReference type="GO" id="GO:0009893">
    <property type="term" value="P:positive regulation of metabolic process"/>
    <property type="evidence" value="ECO:0007669"/>
    <property type="project" value="UniProtKB-ARBA"/>
</dbReference>
<dbReference type="GO" id="GO:0006351">
    <property type="term" value="P:DNA-templated transcription"/>
    <property type="evidence" value="ECO:0007669"/>
    <property type="project" value="InterPro"/>
</dbReference>
<dbReference type="CDD" id="cd12148">
    <property type="entry name" value="fungal_TF_MHR"/>
    <property type="match status" value="1"/>
</dbReference>
<keyword evidence="7" id="KW-0539">Nucleus</keyword>
<evidence type="ECO:0000313" key="10">
    <source>
        <dbReference type="EMBL" id="PLB38350.1"/>
    </source>
</evidence>
<evidence type="ECO:0000256" key="6">
    <source>
        <dbReference type="ARBA" id="ARBA00023163"/>
    </source>
</evidence>
<dbReference type="RefSeq" id="XP_024672362.1">
    <property type="nucleotide sequence ID" value="XM_024815069.1"/>
</dbReference>
<keyword evidence="2" id="KW-0479">Metal-binding</keyword>
<evidence type="ECO:0000313" key="11">
    <source>
        <dbReference type="Proteomes" id="UP000234585"/>
    </source>
</evidence>
<evidence type="ECO:0000256" key="5">
    <source>
        <dbReference type="ARBA" id="ARBA00023125"/>
    </source>
</evidence>
<dbReference type="InterPro" id="IPR051089">
    <property type="entry name" value="prtT"/>
</dbReference>
<dbReference type="Gene3D" id="4.10.240.10">
    <property type="entry name" value="Zn(2)-C6 fungal-type DNA-binding domain"/>
    <property type="match status" value="1"/>
</dbReference>
<dbReference type="InterPro" id="IPR001138">
    <property type="entry name" value="Zn2Cys6_DnaBD"/>
</dbReference>
<name>A0A2I2FCL1_ASPCN</name>
<dbReference type="EMBL" id="KZ559136">
    <property type="protein sequence ID" value="PLB38350.1"/>
    <property type="molecule type" value="Genomic_DNA"/>
</dbReference>
<keyword evidence="4" id="KW-0805">Transcription regulation</keyword>
<reference evidence="10 11" key="1">
    <citation type="submission" date="2017-12" db="EMBL/GenBank/DDBJ databases">
        <authorList>
            <consortium name="DOE Joint Genome Institute"/>
            <person name="Haridas S."/>
            <person name="Kjaerbolling I."/>
            <person name="Vesth T.C."/>
            <person name="Frisvad J.C."/>
            <person name="Nybo J.L."/>
            <person name="Theobald S."/>
            <person name="Kuo A."/>
            <person name="Bowyer P."/>
            <person name="Matsuda Y."/>
            <person name="Mondo S."/>
            <person name="Lyhne E.K."/>
            <person name="Kogle M.E."/>
            <person name="Clum A."/>
            <person name="Lipzen A."/>
            <person name="Salamov A."/>
            <person name="Ngan C.Y."/>
            <person name="Daum C."/>
            <person name="Chiniquy J."/>
            <person name="Barry K."/>
            <person name="LaButti K."/>
            <person name="Simmons B.A."/>
            <person name="Magnuson J.K."/>
            <person name="Mortensen U.H."/>
            <person name="Larsen T.O."/>
            <person name="Grigoriev I.V."/>
            <person name="Baker S.E."/>
            <person name="Andersen M.R."/>
            <person name="Nordberg H.P."/>
            <person name="Cantor M.N."/>
            <person name="Hua S.X."/>
        </authorList>
    </citation>
    <scope>NUCLEOTIDE SEQUENCE [LARGE SCALE GENOMIC DNA]</scope>
    <source>
        <strain evidence="10 11">CBS 102.13</strain>
    </source>
</reference>
<dbReference type="PANTHER" id="PTHR31845:SF17">
    <property type="entry name" value="ZN(II)2CYS6 TRANSCRIPTION FACTOR (EUROFUNG)"/>
    <property type="match status" value="1"/>
</dbReference>
<dbReference type="GO" id="GO:0005634">
    <property type="term" value="C:nucleus"/>
    <property type="evidence" value="ECO:0007669"/>
    <property type="project" value="UniProtKB-SubCell"/>
</dbReference>
<dbReference type="GO" id="GO:0000981">
    <property type="term" value="F:DNA-binding transcription factor activity, RNA polymerase II-specific"/>
    <property type="evidence" value="ECO:0007669"/>
    <property type="project" value="InterPro"/>
</dbReference>
<gene>
    <name evidence="10" type="ORF">BDW47DRAFT_117357</name>
</gene>
<dbReference type="Pfam" id="PF00172">
    <property type="entry name" value="Zn_clus"/>
    <property type="match status" value="1"/>
</dbReference>
<dbReference type="InterPro" id="IPR036864">
    <property type="entry name" value="Zn2-C6_fun-type_DNA-bd_sf"/>
</dbReference>
<accession>A0A2I2FCL1</accession>
<dbReference type="CDD" id="cd00067">
    <property type="entry name" value="GAL4"/>
    <property type="match status" value="1"/>
</dbReference>
<keyword evidence="11" id="KW-1185">Reference proteome</keyword>
<protein>
    <recommendedName>
        <fullName evidence="9">Zn(2)-C6 fungal-type domain-containing protein</fullName>
    </recommendedName>
</protein>
<keyword evidence="5" id="KW-0238">DNA-binding</keyword>